<feature type="compositionally biased region" description="Basic and acidic residues" evidence="2">
    <location>
        <begin position="545"/>
        <end position="557"/>
    </location>
</feature>
<sequence length="1818" mass="198293">MASESTYQHQSSDKENIPFNDKDLAGISSENMKENDEMALTESDVDARVTHDAEEYRTESPRRVRDIHLDGTTDNMPNVDPYMLDGKDLDIQSEAGGQAGSVCSSLSTRSWKSTRTPRTPKTRTSTSSAPRSSIASRARNIKDHESGPFLSIDLMPEGSQSPSVRKSGSRLGKSSLHSSHHTLLSASSSGLVSQQSARSVEGGLSPRRPDLSHLSPSSFSSLTRKPAKPNVNVKMPFKQHVVDESLKDSNKVNPGMGLTERTALATHLIHKVLRDQRPSKTHYISGRLLKARLKPLEPVRFSEPTIRQCRGIVAETRNYSPCTSRTFQRWKAIMSGAPVPRAQGATAGRQDLKGRESACESVHCTSEASSPDLTIDLINDLDGNELGDDDDDYLLSDTVDREKLDRELLGPDTRAVASVSLPNSRSGPSHAEESLADIEGPNFQVSGSPEAKDDVGEVGMAEEITERSVQENASEEKRYSRTSESALSCGTYFQNSERNGEDENVNVTGLMAVAQGGRRPHSATYPQEVYTPRAANLRPKTAVDSSRKAVRFADESRVLQPCSQQDAKTGSAANDKSNEKSEEKLSGSKKGKSSCRPQSLDSGFHDKDGGGDGNDEGRGRTFVTQESARSSPSKALSESTLSSQQNHSDSNGGKKQADWSSVSSVSSSSSSNHVGVTNKGDLQDAVSLGAFVDSDNVKNQLERPVSAGVMYAEAKEVTHARVGRMNVKDRLDQRFARYKEGKQNTATRNCHENDSVMKNSDINKNVAKKETTHSNSFNEDTQCTDPALKSEDSQSEPDQSSKLSRTFHRPPSSSSKKAKAYKSLIAKMRKGKVRPYSGSVYADRELKDKNSVSGARRDIQGTPSNFSERSHILSKHGLLGNSASKSWPGSTKPRPASACTAQVKRENEKSLKKATIKVDTVVEKTGRDIKQERDGSRFVYNQYLEVLASGRSRPRSSTKVTFAEKDDYSDGCRSDRRSSSGYPHEQLLSANSPRQLEPFHRASLTLGGSADDAHCDLDQMWDELPCDDSDCEDANIYGHNEGDDDEYRKFMSKFDQLESELSAATRELRRETASIQKKFLSENSKTLQHNQVACVHDEDVKPTAVMRFEGTFITAGDADQVELLEIQDKSEENPESQSAIGSPKSTTPSKSKEVEFLFSAEFSADLYKKTNFYTEVTNKDKRPKSGQKDRNTFERSEGKENDKLAKVAKASCSRQSKRPVSANAKEKVKPAVHIPTCVTLELDAAFEVKKDTRSENENKESLSGQRRLSLSQEGMTEVHGFGGSKDSACDSGDISKGPGADGGVKASSLKEGSGKSGLSLSEQVSEVEKGNTSNNKLHVFKSTAEVPQKTSEASADYHSLILAYRQSCMEDSDDEGSKRENKKQRGSQPLNKKSTSNNLNGSAFGKLSKDRHENRKGTTTSKGGENGSKKSRGEMSFGRKEDETKSSGQRPVSAATTDSGVESDSASHKGLKGLETNHTRKSHEVDSGCDNCQSKEPIMSQLSKSTHVIGLDQSHHANKLSSDQSHPSTQHSGSLCDEEAGGLKEEAEEMLPAQVRRRSQVSEADSAVSDAEPVLGDGDELHSENILPATAKISQSSGPLEIVAEPIKLAKSRAPQHEEDISALSKLPPLCFRLNARPPSGFLYYFAYDSTMNPDRMASYLKSETKLKRFWSILFGFGVVFNKKGGGEDKSVGGFPNLEHNPTSSVEGCIYQLTPEQLTSLDQFMGYPMMSEHVVLPVWMSNCTEGTEDGGLGVAQYCVPAVMYIAKTRATWQEPVDPNQFVVSQCHKAADITSPAYQGHLASFSSPVTCTSLALVAA</sequence>
<feature type="compositionally biased region" description="Polar residues" evidence="2">
    <location>
        <begin position="1446"/>
        <end position="1464"/>
    </location>
</feature>
<dbReference type="SUPFAM" id="SSF110857">
    <property type="entry name" value="Gamma-glutamyl cyclotransferase-like"/>
    <property type="match status" value="1"/>
</dbReference>
<name>A0ABM1W172_APLCA</name>
<feature type="region of interest" description="Disordered" evidence="2">
    <location>
        <begin position="965"/>
        <end position="996"/>
    </location>
</feature>
<feature type="compositionally biased region" description="Basic and acidic residues" evidence="2">
    <location>
        <begin position="1407"/>
        <end position="1416"/>
    </location>
</feature>
<evidence type="ECO:0000256" key="2">
    <source>
        <dbReference type="SAM" id="MobiDB-lite"/>
    </source>
</evidence>
<feature type="region of interest" description="Disordered" evidence="2">
    <location>
        <begin position="1369"/>
        <end position="1537"/>
    </location>
</feature>
<feature type="compositionally biased region" description="Polar residues" evidence="2">
    <location>
        <begin position="1"/>
        <end position="10"/>
    </location>
</feature>
<gene>
    <name evidence="4" type="primary">LOC118478605</name>
</gene>
<feature type="compositionally biased region" description="Polar residues" evidence="2">
    <location>
        <begin position="561"/>
        <end position="575"/>
    </location>
</feature>
<keyword evidence="1" id="KW-0175">Coiled coil</keyword>
<feature type="region of interest" description="Disordered" evidence="2">
    <location>
        <begin position="848"/>
        <end position="909"/>
    </location>
</feature>
<feature type="compositionally biased region" description="Basic and acidic residues" evidence="2">
    <location>
        <begin position="965"/>
        <end position="978"/>
    </location>
</feature>
<feature type="coiled-coil region" evidence="1">
    <location>
        <begin position="1047"/>
        <end position="1074"/>
    </location>
</feature>
<dbReference type="RefSeq" id="XP_035828415.1">
    <property type="nucleotide sequence ID" value="XM_035972522.1"/>
</dbReference>
<feature type="region of interest" description="Disordered" evidence="2">
    <location>
        <begin position="1"/>
        <end position="231"/>
    </location>
</feature>
<feature type="compositionally biased region" description="Polar residues" evidence="2">
    <location>
        <begin position="1490"/>
        <end position="1506"/>
    </location>
</feature>
<dbReference type="GeneID" id="118478605"/>
<feature type="region of interest" description="Disordered" evidence="2">
    <location>
        <begin position="1178"/>
        <end position="1227"/>
    </location>
</feature>
<feature type="compositionally biased region" description="Basic and acidic residues" evidence="2">
    <location>
        <begin position="576"/>
        <end position="586"/>
    </location>
</feature>
<feature type="region of interest" description="Disordered" evidence="2">
    <location>
        <begin position="418"/>
        <end position="453"/>
    </location>
</feature>
<feature type="compositionally biased region" description="Basic and acidic residues" evidence="2">
    <location>
        <begin position="1475"/>
        <end position="1486"/>
    </location>
</feature>
<feature type="compositionally biased region" description="Polar residues" evidence="2">
    <location>
        <begin position="1519"/>
        <end position="1533"/>
    </location>
</feature>
<evidence type="ECO:0000256" key="1">
    <source>
        <dbReference type="SAM" id="Coils"/>
    </source>
</evidence>
<feature type="compositionally biased region" description="Low complexity" evidence="2">
    <location>
        <begin position="113"/>
        <end position="138"/>
    </location>
</feature>
<keyword evidence="3" id="KW-1185">Reference proteome</keyword>
<dbReference type="CDD" id="cd06661">
    <property type="entry name" value="GGCT_like"/>
    <property type="match status" value="1"/>
</dbReference>
<dbReference type="InterPro" id="IPR013024">
    <property type="entry name" value="GGCT-like"/>
</dbReference>
<feature type="compositionally biased region" description="Low complexity" evidence="2">
    <location>
        <begin position="1307"/>
        <end position="1322"/>
    </location>
</feature>
<feature type="compositionally biased region" description="Polar residues" evidence="2">
    <location>
        <begin position="1386"/>
        <end position="1401"/>
    </location>
</feature>
<evidence type="ECO:0000313" key="4">
    <source>
        <dbReference type="RefSeq" id="XP_035828415.1"/>
    </source>
</evidence>
<accession>A0ABM1W172</accession>
<feature type="compositionally biased region" description="Polar residues" evidence="2">
    <location>
        <begin position="622"/>
        <end position="653"/>
    </location>
</feature>
<feature type="compositionally biased region" description="Basic and acidic residues" evidence="2">
    <location>
        <begin position="848"/>
        <end position="859"/>
    </location>
</feature>
<protein>
    <submittedName>
        <fullName evidence="4">Uncharacterized protein LOC118478605</fullName>
    </submittedName>
</protein>
<feature type="compositionally biased region" description="Low complexity" evidence="2">
    <location>
        <begin position="1261"/>
        <end position="1272"/>
    </location>
</feature>
<dbReference type="Gene3D" id="3.10.490.10">
    <property type="entry name" value="Gamma-glutamyl cyclotransferase-like"/>
    <property type="match status" value="1"/>
</dbReference>
<feature type="compositionally biased region" description="Basic and acidic residues" evidence="2">
    <location>
        <begin position="1251"/>
        <end position="1260"/>
    </location>
</feature>
<feature type="compositionally biased region" description="Basic and acidic residues" evidence="2">
    <location>
        <begin position="11"/>
        <end position="24"/>
    </location>
</feature>
<feature type="compositionally biased region" description="Basic and acidic residues" evidence="2">
    <location>
        <begin position="1427"/>
        <end position="1445"/>
    </location>
</feature>
<dbReference type="InterPro" id="IPR036568">
    <property type="entry name" value="GGCT-like_sf"/>
</dbReference>
<dbReference type="Proteomes" id="UP000694888">
    <property type="component" value="Unplaced"/>
</dbReference>
<feature type="compositionally biased region" description="Low complexity" evidence="2">
    <location>
        <begin position="169"/>
        <end position="199"/>
    </location>
</feature>
<feature type="region of interest" description="Disordered" evidence="2">
    <location>
        <begin position="1551"/>
        <end position="1581"/>
    </location>
</feature>
<evidence type="ECO:0000313" key="3">
    <source>
        <dbReference type="Proteomes" id="UP000694888"/>
    </source>
</evidence>
<proteinExistence type="predicted"/>
<feature type="compositionally biased region" description="Polar residues" evidence="2">
    <location>
        <begin position="773"/>
        <end position="784"/>
    </location>
</feature>
<reference evidence="4" key="1">
    <citation type="submission" date="2025-08" db="UniProtKB">
        <authorList>
            <consortium name="RefSeq"/>
        </authorList>
    </citation>
    <scope>IDENTIFICATION</scope>
</reference>
<feature type="compositionally biased region" description="Polar residues" evidence="2">
    <location>
        <begin position="101"/>
        <end position="111"/>
    </location>
</feature>
<feature type="compositionally biased region" description="Low complexity" evidence="2">
    <location>
        <begin position="212"/>
        <end position="222"/>
    </location>
</feature>
<feature type="compositionally biased region" description="Basic and acidic residues" evidence="2">
    <location>
        <begin position="603"/>
        <end position="619"/>
    </location>
</feature>
<organism evidence="3 4">
    <name type="scientific">Aplysia californica</name>
    <name type="common">California sea hare</name>
    <dbReference type="NCBI Taxonomy" id="6500"/>
    <lineage>
        <taxon>Eukaryota</taxon>
        <taxon>Metazoa</taxon>
        <taxon>Spiralia</taxon>
        <taxon>Lophotrochozoa</taxon>
        <taxon>Mollusca</taxon>
        <taxon>Gastropoda</taxon>
        <taxon>Heterobranchia</taxon>
        <taxon>Euthyneura</taxon>
        <taxon>Tectipleura</taxon>
        <taxon>Aplysiida</taxon>
        <taxon>Aplysioidea</taxon>
        <taxon>Aplysiidae</taxon>
        <taxon>Aplysia</taxon>
    </lineage>
</organism>
<feature type="compositionally biased region" description="Basic and acidic residues" evidence="2">
    <location>
        <begin position="1186"/>
        <end position="1205"/>
    </location>
</feature>
<feature type="region of interest" description="Disordered" evidence="2">
    <location>
        <begin position="1128"/>
        <end position="1150"/>
    </location>
</feature>
<feature type="compositionally biased region" description="Low complexity" evidence="2">
    <location>
        <begin position="660"/>
        <end position="671"/>
    </location>
</feature>
<feature type="region of interest" description="Disordered" evidence="2">
    <location>
        <begin position="769"/>
        <end position="820"/>
    </location>
</feature>
<feature type="region of interest" description="Disordered" evidence="2">
    <location>
        <begin position="1251"/>
        <end position="1335"/>
    </location>
</feature>
<feature type="compositionally biased region" description="Basic and acidic residues" evidence="2">
    <location>
        <begin position="45"/>
        <end position="71"/>
    </location>
</feature>
<feature type="region of interest" description="Disordered" evidence="2">
    <location>
        <begin position="515"/>
        <end position="678"/>
    </location>
</feature>